<dbReference type="GO" id="GO:0016251">
    <property type="term" value="F:RNA polymerase II general transcription initiation factor activity"/>
    <property type="evidence" value="ECO:0007669"/>
    <property type="project" value="TreeGrafter"/>
</dbReference>
<comment type="caution">
    <text evidence="8">The sequence shown here is derived from an EMBL/GenBank/DDBJ whole genome shotgun (WGS) entry which is preliminary data.</text>
</comment>
<feature type="compositionally biased region" description="Polar residues" evidence="7">
    <location>
        <begin position="507"/>
        <end position="517"/>
    </location>
</feature>
<keyword evidence="6" id="KW-0539">Nucleus</keyword>
<feature type="compositionally biased region" description="Acidic residues" evidence="7">
    <location>
        <begin position="412"/>
        <end position="425"/>
    </location>
</feature>
<feature type="region of interest" description="Disordered" evidence="7">
    <location>
        <begin position="1"/>
        <end position="111"/>
    </location>
</feature>
<evidence type="ECO:0008006" key="10">
    <source>
        <dbReference type="Google" id="ProtNLM"/>
    </source>
</evidence>
<feature type="region of interest" description="Disordered" evidence="7">
    <location>
        <begin position="209"/>
        <end position="242"/>
    </location>
</feature>
<gene>
    <name evidence="8" type="ORF">QBC33DRAFT_540137</name>
</gene>
<feature type="compositionally biased region" description="Low complexity" evidence="7">
    <location>
        <begin position="558"/>
        <end position="571"/>
    </location>
</feature>
<dbReference type="PANTHER" id="PTHR13011:SF0">
    <property type="entry name" value="GENERAL TRANSCRIPTION FACTOR IIF SUBUNIT 1"/>
    <property type="match status" value="1"/>
</dbReference>
<dbReference type="GO" id="GO:0005674">
    <property type="term" value="C:transcription factor TFIIF complex"/>
    <property type="evidence" value="ECO:0007669"/>
    <property type="project" value="TreeGrafter"/>
</dbReference>
<feature type="compositionally biased region" description="Basic and acidic residues" evidence="7">
    <location>
        <begin position="361"/>
        <end position="371"/>
    </location>
</feature>
<organism evidence="8 9">
    <name type="scientific">Phialemonium atrogriseum</name>
    <dbReference type="NCBI Taxonomy" id="1093897"/>
    <lineage>
        <taxon>Eukaryota</taxon>
        <taxon>Fungi</taxon>
        <taxon>Dikarya</taxon>
        <taxon>Ascomycota</taxon>
        <taxon>Pezizomycotina</taxon>
        <taxon>Sordariomycetes</taxon>
        <taxon>Sordariomycetidae</taxon>
        <taxon>Cephalothecales</taxon>
        <taxon>Cephalothecaceae</taxon>
        <taxon>Phialemonium</taxon>
    </lineage>
</organism>
<evidence type="ECO:0000256" key="3">
    <source>
        <dbReference type="ARBA" id="ARBA00023015"/>
    </source>
</evidence>
<feature type="compositionally biased region" description="Basic and acidic residues" evidence="7">
    <location>
        <begin position="426"/>
        <end position="435"/>
    </location>
</feature>
<evidence type="ECO:0000256" key="5">
    <source>
        <dbReference type="ARBA" id="ARBA00023163"/>
    </source>
</evidence>
<name>A0AAJ0C360_9PEZI</name>
<dbReference type="GO" id="GO:0001096">
    <property type="term" value="F:TFIIF-class transcription factor complex binding"/>
    <property type="evidence" value="ECO:0007669"/>
    <property type="project" value="TreeGrafter"/>
</dbReference>
<dbReference type="GO" id="GO:0032968">
    <property type="term" value="P:positive regulation of transcription elongation by RNA polymerase II"/>
    <property type="evidence" value="ECO:0007669"/>
    <property type="project" value="InterPro"/>
</dbReference>
<accession>A0AAJ0C360</accession>
<feature type="compositionally biased region" description="Basic and acidic residues" evidence="7">
    <location>
        <begin position="472"/>
        <end position="504"/>
    </location>
</feature>
<feature type="compositionally biased region" description="Acidic residues" evidence="7">
    <location>
        <begin position="372"/>
        <end position="393"/>
    </location>
</feature>
<protein>
    <recommendedName>
        <fullName evidence="10">Transcription initiation factor IIF subunit alpha</fullName>
    </recommendedName>
</protein>
<dbReference type="SUPFAM" id="SSF50916">
    <property type="entry name" value="Rap30/74 interaction domains"/>
    <property type="match status" value="1"/>
</dbReference>
<keyword evidence="9" id="KW-1185">Reference proteome</keyword>
<evidence type="ECO:0000256" key="1">
    <source>
        <dbReference type="ARBA" id="ARBA00004123"/>
    </source>
</evidence>
<feature type="compositionally biased region" description="Basic and acidic residues" evidence="7">
    <location>
        <begin position="213"/>
        <end position="226"/>
    </location>
</feature>
<proteinExistence type="inferred from homology"/>
<dbReference type="EMBL" id="MU839010">
    <property type="protein sequence ID" value="KAK1766761.1"/>
    <property type="molecule type" value="Genomic_DNA"/>
</dbReference>
<keyword evidence="4" id="KW-0238">DNA-binding</keyword>
<feature type="region of interest" description="Disordered" evidence="7">
    <location>
        <begin position="130"/>
        <end position="178"/>
    </location>
</feature>
<feature type="compositionally biased region" description="Polar residues" evidence="7">
    <location>
        <begin position="606"/>
        <end position="619"/>
    </location>
</feature>
<evidence type="ECO:0000256" key="7">
    <source>
        <dbReference type="SAM" id="MobiDB-lite"/>
    </source>
</evidence>
<dbReference type="InterPro" id="IPR008851">
    <property type="entry name" value="TFIIF-alpha"/>
</dbReference>
<feature type="compositionally biased region" description="Basic and acidic residues" evidence="7">
    <location>
        <begin position="394"/>
        <end position="405"/>
    </location>
</feature>
<sequence length="719" mass="79531">MNNSSSLQPNAPKRAPPPPGAPPLRRTKPAADPLVARKKRGPKPALSRPPPKPSPASGQNRINAPTGRAPKEPSFGPGSSKDEERLKAFEAKRAANGGWSQNPPVEDFKEYPLVTTKRALREGLRHHIMRFNRAKDDKPADPTDQDQFPRPVSLHRRDPRQPPAGRMMDIKDELPPLNPADEADAERLRQLKAEREAQRAIDMAQIAPIAKPNDPKPTKQVKKEKAFSTYRPTQTDETKKQQELRYEETLPWHLEDVEGKNVWVGSYVAALSEVNVALVISGGGFRMIPLERYYRFNAKPAFQRFSLEEAEKMMGKNANEVGRWVMKDKERAEADKEYQDYRKFLGGPARVKIENSNAIPKSERTDDHDLDMSGDEFQDDDEAPGFEADDEDARDARERVRRDHLGANNFGEVEEEEVDKEEEIEKLEKMREKVQGKRIRRNLTRLERAMEYSSDSDSDNPFAESSSESEDEKEKENEDKKEEDGKDGKDGKDVKKQGDEKEKPASGANTKGNTTPSGKHKASDMKKIKSLKRPGSPNLSESSGNESSRKKKVKKTKAAATASLNASRATTPLPGRTKMAGATSDGEATAGEGSDGGLKPKKIKLKTSTGAKGTPTGSRAGSPVPLGNKPNSPSKADTPRGSPAPGSPTGPVQAWEIAQALEARPEGISLGELLRMFSHRVESEKHPHLMKRQEWIALVRQNASYGPDKLVRPKANPGA</sequence>
<dbReference type="GO" id="GO:0003677">
    <property type="term" value="F:DNA binding"/>
    <property type="evidence" value="ECO:0007669"/>
    <property type="project" value="UniProtKB-KW"/>
</dbReference>
<dbReference type="InterPro" id="IPR011039">
    <property type="entry name" value="TFIIF_interaction"/>
</dbReference>
<dbReference type="Proteomes" id="UP001244011">
    <property type="component" value="Unassembled WGS sequence"/>
</dbReference>
<evidence type="ECO:0000256" key="4">
    <source>
        <dbReference type="ARBA" id="ARBA00023125"/>
    </source>
</evidence>
<reference evidence="8" key="1">
    <citation type="submission" date="2023-06" db="EMBL/GenBank/DDBJ databases">
        <title>Genome-scale phylogeny and comparative genomics of the fungal order Sordariales.</title>
        <authorList>
            <consortium name="Lawrence Berkeley National Laboratory"/>
            <person name="Hensen N."/>
            <person name="Bonometti L."/>
            <person name="Westerberg I."/>
            <person name="Brannstrom I.O."/>
            <person name="Guillou S."/>
            <person name="Cros-Aarteil S."/>
            <person name="Calhoun S."/>
            <person name="Haridas S."/>
            <person name="Kuo A."/>
            <person name="Mondo S."/>
            <person name="Pangilinan J."/>
            <person name="Riley R."/>
            <person name="Labutti K."/>
            <person name="Andreopoulos B."/>
            <person name="Lipzen A."/>
            <person name="Chen C."/>
            <person name="Yanf M."/>
            <person name="Daum C."/>
            <person name="Ng V."/>
            <person name="Clum A."/>
            <person name="Steindorff A."/>
            <person name="Ohm R."/>
            <person name="Martin F."/>
            <person name="Silar P."/>
            <person name="Natvig D."/>
            <person name="Lalanne C."/>
            <person name="Gautier V."/>
            <person name="Ament-Velasquez S.L."/>
            <person name="Kruys A."/>
            <person name="Hutchinson M.I."/>
            <person name="Powell A.J."/>
            <person name="Barry K."/>
            <person name="Miller A.N."/>
            <person name="Grigoriev I.V."/>
            <person name="Debuchy R."/>
            <person name="Gladieux P."/>
            <person name="Thoren M.H."/>
            <person name="Johannesson H."/>
        </authorList>
    </citation>
    <scope>NUCLEOTIDE SEQUENCE</scope>
    <source>
        <strain evidence="8">8032-3</strain>
    </source>
</reference>
<evidence type="ECO:0000256" key="2">
    <source>
        <dbReference type="ARBA" id="ARBA00005249"/>
    </source>
</evidence>
<feature type="compositionally biased region" description="Basic and acidic residues" evidence="7">
    <location>
        <begin position="80"/>
        <end position="93"/>
    </location>
</feature>
<dbReference type="PANTHER" id="PTHR13011">
    <property type="entry name" value="TFIIF-ALPHA"/>
    <property type="match status" value="1"/>
</dbReference>
<evidence type="ECO:0000256" key="6">
    <source>
        <dbReference type="ARBA" id="ARBA00023242"/>
    </source>
</evidence>
<feature type="compositionally biased region" description="Polar residues" evidence="7">
    <location>
        <begin position="537"/>
        <end position="546"/>
    </location>
</feature>
<dbReference type="GeneID" id="85311223"/>
<evidence type="ECO:0000313" key="9">
    <source>
        <dbReference type="Proteomes" id="UP001244011"/>
    </source>
</evidence>
<dbReference type="RefSeq" id="XP_060282974.1">
    <property type="nucleotide sequence ID" value="XM_060428036.1"/>
</dbReference>
<feature type="region of interest" description="Disordered" evidence="7">
    <location>
        <begin position="355"/>
        <end position="653"/>
    </location>
</feature>
<dbReference type="AlphaFoldDB" id="A0AAJ0C360"/>
<comment type="similarity">
    <text evidence="2">Belongs to the TFIIF alpha subunit family.</text>
</comment>
<evidence type="ECO:0000313" key="8">
    <source>
        <dbReference type="EMBL" id="KAK1766761.1"/>
    </source>
</evidence>
<keyword evidence="3" id="KW-0805">Transcription regulation</keyword>
<dbReference type="GO" id="GO:0006367">
    <property type="term" value="P:transcription initiation at RNA polymerase II promoter"/>
    <property type="evidence" value="ECO:0007669"/>
    <property type="project" value="InterPro"/>
</dbReference>
<keyword evidence="5" id="KW-0804">Transcription</keyword>
<comment type="subcellular location">
    <subcellularLocation>
        <location evidence="1">Nucleus</location>
    </subcellularLocation>
</comment>